<evidence type="ECO:0000256" key="2">
    <source>
        <dbReference type="ARBA" id="ARBA00022741"/>
    </source>
</evidence>
<dbReference type="PANTHER" id="PTHR12241">
    <property type="entry name" value="TUBULIN POLYGLUTAMYLASE"/>
    <property type="match status" value="1"/>
</dbReference>
<protein>
    <recommendedName>
        <fullName evidence="7">Tubulin--tyrosine ligase-like protein 9</fullName>
    </recommendedName>
</protein>
<keyword evidence="2" id="KW-0547">Nucleotide-binding</keyword>
<dbReference type="PROSITE" id="PS51221">
    <property type="entry name" value="TTL"/>
    <property type="match status" value="1"/>
</dbReference>
<feature type="compositionally biased region" description="Basic residues" evidence="4">
    <location>
        <begin position="118"/>
        <end position="136"/>
    </location>
</feature>
<evidence type="ECO:0000313" key="5">
    <source>
        <dbReference type="EMBL" id="CAK0838791.1"/>
    </source>
</evidence>
<evidence type="ECO:0000256" key="4">
    <source>
        <dbReference type="SAM" id="MobiDB-lite"/>
    </source>
</evidence>
<keyword evidence="3" id="KW-0067">ATP-binding</keyword>
<sequence length="144" mass="16233">MWSRIMDMAVKTLLSVEPFICAKTRHLMHNRSNCFEVYGFDAIVDEDLKPWLLEVNLSPSMQAESPLDWQIKSSLLTTSSTWSACARRTTPWPSARASGRPPPACSSTRACRGPAGPRPRRGPRPRQARRQARRPSRTVLDRSG</sequence>
<dbReference type="SUPFAM" id="SSF56059">
    <property type="entry name" value="Glutathione synthetase ATP-binding domain-like"/>
    <property type="match status" value="1"/>
</dbReference>
<keyword evidence="1" id="KW-0436">Ligase</keyword>
<gene>
    <name evidence="5" type="ORF">PCOR1329_LOCUS34652</name>
</gene>
<feature type="region of interest" description="Disordered" evidence="4">
    <location>
        <begin position="87"/>
        <end position="144"/>
    </location>
</feature>
<evidence type="ECO:0008006" key="7">
    <source>
        <dbReference type="Google" id="ProtNLM"/>
    </source>
</evidence>
<evidence type="ECO:0000256" key="1">
    <source>
        <dbReference type="ARBA" id="ARBA00022598"/>
    </source>
</evidence>
<evidence type="ECO:0000313" key="6">
    <source>
        <dbReference type="Proteomes" id="UP001189429"/>
    </source>
</evidence>
<evidence type="ECO:0000256" key="3">
    <source>
        <dbReference type="ARBA" id="ARBA00022840"/>
    </source>
</evidence>
<dbReference type="Pfam" id="PF03133">
    <property type="entry name" value="TTL"/>
    <property type="match status" value="1"/>
</dbReference>
<dbReference type="InterPro" id="IPR004344">
    <property type="entry name" value="TTL/TTLL_fam"/>
</dbReference>
<keyword evidence="6" id="KW-1185">Reference proteome</keyword>
<reference evidence="5" key="1">
    <citation type="submission" date="2023-10" db="EMBL/GenBank/DDBJ databases">
        <authorList>
            <person name="Chen Y."/>
            <person name="Shah S."/>
            <person name="Dougan E. K."/>
            <person name="Thang M."/>
            <person name="Chan C."/>
        </authorList>
    </citation>
    <scope>NUCLEOTIDE SEQUENCE [LARGE SCALE GENOMIC DNA]</scope>
</reference>
<dbReference type="Proteomes" id="UP001189429">
    <property type="component" value="Unassembled WGS sequence"/>
</dbReference>
<dbReference type="EMBL" id="CAUYUJ010014249">
    <property type="protein sequence ID" value="CAK0838791.1"/>
    <property type="molecule type" value="Genomic_DNA"/>
</dbReference>
<dbReference type="Gene3D" id="3.30.470.20">
    <property type="entry name" value="ATP-grasp fold, B domain"/>
    <property type="match status" value="1"/>
</dbReference>
<name>A0ABN9T1H7_9DINO</name>
<comment type="caution">
    <text evidence="5">The sequence shown here is derived from an EMBL/GenBank/DDBJ whole genome shotgun (WGS) entry which is preliminary data.</text>
</comment>
<proteinExistence type="predicted"/>
<accession>A0ABN9T1H7</accession>
<organism evidence="5 6">
    <name type="scientific">Prorocentrum cordatum</name>
    <dbReference type="NCBI Taxonomy" id="2364126"/>
    <lineage>
        <taxon>Eukaryota</taxon>
        <taxon>Sar</taxon>
        <taxon>Alveolata</taxon>
        <taxon>Dinophyceae</taxon>
        <taxon>Prorocentrales</taxon>
        <taxon>Prorocentraceae</taxon>
        <taxon>Prorocentrum</taxon>
    </lineage>
</organism>